<dbReference type="RefSeq" id="WP_180571332.1">
    <property type="nucleotide sequence ID" value="NZ_JACCKB010000075.1"/>
</dbReference>
<dbReference type="Gene3D" id="3.10.580.10">
    <property type="entry name" value="CBS-domain"/>
    <property type="match status" value="1"/>
</dbReference>
<dbReference type="InterPro" id="IPR046342">
    <property type="entry name" value="CBS_dom_sf"/>
</dbReference>
<protein>
    <submittedName>
        <fullName evidence="2">CBS domain-containing protein</fullName>
    </submittedName>
</protein>
<dbReference type="Proteomes" id="UP000569732">
    <property type="component" value="Unassembled WGS sequence"/>
</dbReference>
<accession>A0A853IIV8</accession>
<comment type="caution">
    <text evidence="2">The sequence shown here is derived from an EMBL/GenBank/DDBJ whole genome shotgun (WGS) entry which is preliminary data.</text>
</comment>
<dbReference type="SUPFAM" id="SSF54631">
    <property type="entry name" value="CBS-domain pair"/>
    <property type="match status" value="1"/>
</dbReference>
<dbReference type="Pfam" id="PF00571">
    <property type="entry name" value="CBS"/>
    <property type="match status" value="1"/>
</dbReference>
<gene>
    <name evidence="2" type="ORF">H0A36_25285</name>
</gene>
<keyword evidence="3" id="KW-1185">Reference proteome</keyword>
<evidence type="ECO:0000259" key="1">
    <source>
        <dbReference type="Pfam" id="PF00571"/>
    </source>
</evidence>
<dbReference type="InterPro" id="IPR000644">
    <property type="entry name" value="CBS_dom"/>
</dbReference>
<dbReference type="EMBL" id="JACCKB010000075">
    <property type="protein sequence ID" value="NYZ69337.1"/>
    <property type="molecule type" value="Genomic_DNA"/>
</dbReference>
<sequence length="193" mass="21496">MTSFNELPVVMKNEFKANKAAVMTKRLRFESPAEEALLRFVQLEAHVMEAETNINTALLIMHNSHDCLKFVVNHDDEILGIVTTADLEGRKVLAIANKMGKQRQELTVKDIMVPIEYLGTLKYSDICHAKVGDLVKTLQQQGAQHLLVVAGDAMIGVVSSVYLSRITDTALNIPEKAQNFSDIFNVVHNHQAL</sequence>
<reference evidence="2 3" key="1">
    <citation type="submission" date="2020-07" db="EMBL/GenBank/DDBJ databases">
        <title>Endozoicomonas sp. nov., isolated from sediment.</title>
        <authorList>
            <person name="Gu T."/>
        </authorList>
    </citation>
    <scope>NUCLEOTIDE SEQUENCE [LARGE SCALE GENOMIC DNA]</scope>
    <source>
        <strain evidence="2 3">SM1973</strain>
    </source>
</reference>
<proteinExistence type="predicted"/>
<name>A0A853IIV8_9GAMM</name>
<evidence type="ECO:0000313" key="3">
    <source>
        <dbReference type="Proteomes" id="UP000569732"/>
    </source>
</evidence>
<feature type="domain" description="CBS" evidence="1">
    <location>
        <begin position="49"/>
        <end position="87"/>
    </location>
</feature>
<organism evidence="2 3">
    <name type="scientific">Spartinivicinus marinus</name>
    <dbReference type="NCBI Taxonomy" id="2994442"/>
    <lineage>
        <taxon>Bacteria</taxon>
        <taxon>Pseudomonadati</taxon>
        <taxon>Pseudomonadota</taxon>
        <taxon>Gammaproteobacteria</taxon>
        <taxon>Oceanospirillales</taxon>
        <taxon>Zooshikellaceae</taxon>
        <taxon>Spartinivicinus</taxon>
    </lineage>
</organism>
<evidence type="ECO:0000313" key="2">
    <source>
        <dbReference type="EMBL" id="NYZ69337.1"/>
    </source>
</evidence>
<dbReference type="AlphaFoldDB" id="A0A853IIV8"/>